<dbReference type="AlphaFoldDB" id="A0A0M9A522"/>
<accession>A0A0M9A522</accession>
<evidence type="ECO:0000313" key="1">
    <source>
        <dbReference type="EMBL" id="KOX77387.1"/>
    </source>
</evidence>
<evidence type="ECO:0000313" key="2">
    <source>
        <dbReference type="Proteomes" id="UP000053105"/>
    </source>
</evidence>
<organism evidence="1 2">
    <name type="scientific">Melipona quadrifasciata</name>
    <dbReference type="NCBI Taxonomy" id="166423"/>
    <lineage>
        <taxon>Eukaryota</taxon>
        <taxon>Metazoa</taxon>
        <taxon>Ecdysozoa</taxon>
        <taxon>Arthropoda</taxon>
        <taxon>Hexapoda</taxon>
        <taxon>Insecta</taxon>
        <taxon>Pterygota</taxon>
        <taxon>Neoptera</taxon>
        <taxon>Endopterygota</taxon>
        <taxon>Hymenoptera</taxon>
        <taxon>Apocrita</taxon>
        <taxon>Aculeata</taxon>
        <taxon>Apoidea</taxon>
        <taxon>Anthophila</taxon>
        <taxon>Apidae</taxon>
        <taxon>Melipona</taxon>
    </lineage>
</organism>
<dbReference type="EMBL" id="KQ435732">
    <property type="protein sequence ID" value="KOX77387.1"/>
    <property type="molecule type" value="Genomic_DNA"/>
</dbReference>
<proteinExistence type="predicted"/>
<dbReference type="OrthoDB" id="10435188at2759"/>
<name>A0A0M9A522_9HYME</name>
<sequence>MSSTSKITEKFKLEEPEELFFRLMTHMHSQLVNTQNSHCYCTKQKRQRKEPLPCFLGKAKASDGHTPEKRQRHYDEHLQPLVASLRDITNDEATIVFVFQQRVPIRRSKKNMVHCQSNANATFLSLSAKLLKYLASDRLGGAIMSFGLYETSVDDDTDRVKMEFQFLILPTLGFGARLYQNVSKVTEKGRFTLLGSGRN</sequence>
<keyword evidence="2" id="KW-1185">Reference proteome</keyword>
<protein>
    <submittedName>
        <fullName evidence="1">Uncharacterized protein</fullName>
    </submittedName>
</protein>
<reference evidence="1 2" key="1">
    <citation type="submission" date="2015-07" db="EMBL/GenBank/DDBJ databases">
        <title>The genome of Melipona quadrifasciata.</title>
        <authorList>
            <person name="Pan H."/>
            <person name="Kapheim K."/>
        </authorList>
    </citation>
    <scope>NUCLEOTIDE SEQUENCE [LARGE SCALE GENOMIC DNA]</scope>
    <source>
        <strain evidence="1">0111107301</strain>
        <tissue evidence="1">Whole body</tissue>
    </source>
</reference>
<dbReference type="Proteomes" id="UP000053105">
    <property type="component" value="Unassembled WGS sequence"/>
</dbReference>
<gene>
    <name evidence="1" type="ORF">WN51_09709</name>
</gene>